<name>A0A8A4XCW8_9VIRU</name>
<dbReference type="EMBL" id="MW046621">
    <property type="protein sequence ID" value="QTE04101.1"/>
    <property type="molecule type" value="Genomic_DNA"/>
</dbReference>
<sequence>MTSLNFSKTRIVYWEGVENKIVAPKDWNSISDGVTVVSRLENQIICSIDKDKHNWHMVPMNYYGLYCTQQEMLMLFNNNASIKPINMNCVIGHCIPLNTTSTGAVTNLSFNNTIYSLIHDLMPNDHVQPRPGIFGTSDKGTVAVESFCDTYDGGLKANGDRLLLPKPDLLFRAPRVKTAAATVPFVATGAVAAAAAAFNQTPFVTGGTTPYQTILTENNIINFYIPELLLNNDNTKALYPGENQDMLNIDIQDEGYATIDTSAIRMNETFADKDDRNWGMNIINAPFDQMTSMNVVPLVRGPTNGEFKVTRTNDVITISTPYDTREVRDVEATNPIRFFREMIRNRHNNSDDADYSSLLPTKFIKCLPIIDNTEARISHTVCATITWNLTVMVTASIMHLPNPYKYRTVYKDRYLTSVGLDNQMHQEVYTQRWPIKHMDENIYKIRSRKYKVHDPAEFSNANGVITMPDLNTFVPYPVRPTGGASSTRRDVLPMAEHMPPSSFVAGNLGNQPTAIWTGTNIPRRSRRLASSSTNMKY</sequence>
<evidence type="ECO:0000313" key="1">
    <source>
        <dbReference type="EMBL" id="QTE04101.1"/>
    </source>
</evidence>
<accession>A0A8A4XCW8</accession>
<protein>
    <submittedName>
        <fullName evidence="1">Uncharacterized protein</fullName>
    </submittedName>
</protein>
<organism evidence="1">
    <name type="scientific">Cecropis daurica parvoviridae sp</name>
    <dbReference type="NCBI Taxonomy" id="2794470"/>
    <lineage>
        <taxon>Viruses</taxon>
        <taxon>Monodnaviria</taxon>
        <taxon>Shotokuvirae</taxon>
        <taxon>Cossaviricota</taxon>
        <taxon>Quintoviricetes</taxon>
        <taxon>Piccovirales</taxon>
        <taxon>Parvoviridae</taxon>
    </lineage>
</organism>
<proteinExistence type="predicted"/>
<reference evidence="1" key="1">
    <citation type="submission" date="2020-09" db="EMBL/GenBank/DDBJ databases">
        <title>Parvovirus dark matter in the feces of wild birds.</title>
        <authorList>
            <person name="Dai Z."/>
            <person name="Yang S."/>
            <person name="Zhang W."/>
        </authorList>
    </citation>
    <scope>NUCLEOTIDE SEQUENCE</scope>
    <source>
        <strain evidence="1">Swa134par021</strain>
    </source>
</reference>